<dbReference type="PANTHER" id="PTHR10458:SF2">
    <property type="entry name" value="PEPTIDE DEFORMYLASE, MITOCHONDRIAL"/>
    <property type="match status" value="1"/>
</dbReference>
<name>A0A545TBG3_9GAMM</name>
<dbReference type="GO" id="GO:0046872">
    <property type="term" value="F:metal ion binding"/>
    <property type="evidence" value="ECO:0007669"/>
    <property type="project" value="UniProtKB-KW"/>
</dbReference>
<dbReference type="Proteomes" id="UP000317839">
    <property type="component" value="Unassembled WGS sequence"/>
</dbReference>
<feature type="binding site" evidence="5">
    <location>
        <position position="95"/>
    </location>
    <ligand>
        <name>Fe cation</name>
        <dbReference type="ChEBI" id="CHEBI:24875"/>
    </ligand>
</feature>
<dbReference type="OrthoDB" id="9804313at2"/>
<evidence type="ECO:0000256" key="4">
    <source>
        <dbReference type="ARBA" id="ARBA00022917"/>
    </source>
</evidence>
<keyword evidence="5" id="KW-0408">Iron</keyword>
<dbReference type="AlphaFoldDB" id="A0A545TBG3"/>
<comment type="similarity">
    <text evidence="1 5">Belongs to the polypeptide deformylase family.</text>
</comment>
<evidence type="ECO:0000313" key="7">
    <source>
        <dbReference type="Proteomes" id="UP000317839"/>
    </source>
</evidence>
<dbReference type="InterPro" id="IPR036821">
    <property type="entry name" value="Peptide_deformylase_sf"/>
</dbReference>
<evidence type="ECO:0000256" key="1">
    <source>
        <dbReference type="ARBA" id="ARBA00010759"/>
    </source>
</evidence>
<feature type="binding site" evidence="5">
    <location>
        <position position="137"/>
    </location>
    <ligand>
        <name>Fe cation</name>
        <dbReference type="ChEBI" id="CHEBI:24875"/>
    </ligand>
</feature>
<keyword evidence="3 5" id="KW-0378">Hydrolase</keyword>
<dbReference type="PANTHER" id="PTHR10458">
    <property type="entry name" value="PEPTIDE DEFORMYLASE"/>
    <property type="match status" value="1"/>
</dbReference>
<keyword evidence="2 5" id="KW-0479">Metal-binding</keyword>
<comment type="catalytic activity">
    <reaction evidence="5">
        <text>N-terminal N-formyl-L-methionyl-[peptide] + H2O = N-terminal L-methionyl-[peptide] + formate</text>
        <dbReference type="Rhea" id="RHEA:24420"/>
        <dbReference type="Rhea" id="RHEA-COMP:10639"/>
        <dbReference type="Rhea" id="RHEA-COMP:10640"/>
        <dbReference type="ChEBI" id="CHEBI:15377"/>
        <dbReference type="ChEBI" id="CHEBI:15740"/>
        <dbReference type="ChEBI" id="CHEBI:49298"/>
        <dbReference type="ChEBI" id="CHEBI:64731"/>
        <dbReference type="EC" id="3.5.1.88"/>
    </reaction>
</comment>
<dbReference type="PRINTS" id="PR01576">
    <property type="entry name" value="PDEFORMYLASE"/>
</dbReference>
<keyword evidence="7" id="KW-1185">Reference proteome</keyword>
<accession>A0A545TBG3</accession>
<comment type="cofactor">
    <cofactor evidence="5">
        <name>Fe(2+)</name>
        <dbReference type="ChEBI" id="CHEBI:29033"/>
    </cofactor>
    <text evidence="5">Binds 1 Fe(2+) ion.</text>
</comment>
<dbReference type="HAMAP" id="MF_00163">
    <property type="entry name" value="Pep_deformylase"/>
    <property type="match status" value="1"/>
</dbReference>
<dbReference type="Gene3D" id="3.90.45.10">
    <property type="entry name" value="Peptide deformylase"/>
    <property type="match status" value="1"/>
</dbReference>
<protein>
    <recommendedName>
        <fullName evidence="5">Peptide deformylase</fullName>
        <shortName evidence="5">PDF</shortName>
        <ecNumber evidence="5">3.5.1.88</ecNumber>
    </recommendedName>
    <alternativeName>
        <fullName evidence="5">Polypeptide deformylase</fullName>
    </alternativeName>
</protein>
<dbReference type="SUPFAM" id="SSF56420">
    <property type="entry name" value="Peptide deformylase"/>
    <property type="match status" value="1"/>
</dbReference>
<dbReference type="Pfam" id="PF01327">
    <property type="entry name" value="Pep_deformylase"/>
    <property type="match status" value="1"/>
</dbReference>
<dbReference type="EMBL" id="VIKR01000002">
    <property type="protein sequence ID" value="TQV74560.1"/>
    <property type="molecule type" value="Genomic_DNA"/>
</dbReference>
<sequence length="183" mass="20797">MRVKQLGDPVLREVSKSVEISAIQSGQHQQTLEEMKSILNGIQSISSENGNAISAPQVGAPIRLVLLRVEGEFLPMFNPSFEALDNETFLFEEECFSFYQIRGKVVRYLNIRVDYVDEKGESQSIKFSGEFSGIAQHEIDHLDGVLFIDRVEDSKSIRSIDFVFAEQPQRLVQVKKMFDYMVG</sequence>
<dbReference type="PIRSF" id="PIRSF004749">
    <property type="entry name" value="Pep_def"/>
    <property type="match status" value="1"/>
</dbReference>
<comment type="function">
    <text evidence="5">Removes the formyl group from the N-terminal Met of newly synthesized proteins. Requires at least a dipeptide for an efficient rate of reaction. N-terminal L-methionine is a prerequisite for activity but the enzyme has broad specificity at other positions.</text>
</comment>
<keyword evidence="4 5" id="KW-0648">Protein biosynthesis</keyword>
<dbReference type="InterPro" id="IPR023635">
    <property type="entry name" value="Peptide_deformylase"/>
</dbReference>
<feature type="binding site" evidence="5">
    <location>
        <position position="141"/>
    </location>
    <ligand>
        <name>Fe cation</name>
        <dbReference type="ChEBI" id="CHEBI:24875"/>
    </ligand>
</feature>
<organism evidence="6 7">
    <name type="scientific">Aliikangiella marina</name>
    <dbReference type="NCBI Taxonomy" id="1712262"/>
    <lineage>
        <taxon>Bacteria</taxon>
        <taxon>Pseudomonadati</taxon>
        <taxon>Pseudomonadota</taxon>
        <taxon>Gammaproteobacteria</taxon>
        <taxon>Oceanospirillales</taxon>
        <taxon>Pleioneaceae</taxon>
        <taxon>Aliikangiella</taxon>
    </lineage>
</organism>
<gene>
    <name evidence="5" type="primary">def</name>
    <name evidence="6" type="ORF">FLL45_06250</name>
</gene>
<dbReference type="EC" id="3.5.1.88" evidence="5"/>
<dbReference type="GO" id="GO:0006412">
    <property type="term" value="P:translation"/>
    <property type="evidence" value="ECO:0007669"/>
    <property type="project" value="UniProtKB-UniRule"/>
</dbReference>
<dbReference type="GO" id="GO:0042586">
    <property type="term" value="F:peptide deformylase activity"/>
    <property type="evidence" value="ECO:0007669"/>
    <property type="project" value="UniProtKB-UniRule"/>
</dbReference>
<reference evidence="6 7" key="1">
    <citation type="submission" date="2019-06" db="EMBL/GenBank/DDBJ databases">
        <title>Draft genome of Aliikangiella marina GYP-15.</title>
        <authorList>
            <person name="Wang G."/>
        </authorList>
    </citation>
    <scope>NUCLEOTIDE SEQUENCE [LARGE SCALE GENOMIC DNA]</scope>
    <source>
        <strain evidence="6 7">GYP-15</strain>
    </source>
</reference>
<evidence type="ECO:0000313" key="6">
    <source>
        <dbReference type="EMBL" id="TQV74560.1"/>
    </source>
</evidence>
<comment type="caution">
    <text evidence="6">The sequence shown here is derived from an EMBL/GenBank/DDBJ whole genome shotgun (WGS) entry which is preliminary data.</text>
</comment>
<evidence type="ECO:0000256" key="2">
    <source>
        <dbReference type="ARBA" id="ARBA00022723"/>
    </source>
</evidence>
<dbReference type="RefSeq" id="WP_142941175.1">
    <property type="nucleotide sequence ID" value="NZ_VIKR01000002.1"/>
</dbReference>
<proteinExistence type="inferred from homology"/>
<feature type="active site" evidence="5">
    <location>
        <position position="138"/>
    </location>
</feature>
<evidence type="ECO:0000256" key="3">
    <source>
        <dbReference type="ARBA" id="ARBA00022801"/>
    </source>
</evidence>
<evidence type="ECO:0000256" key="5">
    <source>
        <dbReference type="HAMAP-Rule" id="MF_00163"/>
    </source>
</evidence>